<proteinExistence type="predicted"/>
<evidence type="ECO:0000313" key="3">
    <source>
        <dbReference type="Proteomes" id="UP000614200"/>
    </source>
</evidence>
<feature type="domain" description="DUF6873" evidence="1">
    <location>
        <begin position="26"/>
        <end position="231"/>
    </location>
</feature>
<name>A0ABR9ZQU3_9FIRM</name>
<dbReference type="EMBL" id="JADKNH010000003">
    <property type="protein sequence ID" value="MBF4692818.1"/>
    <property type="molecule type" value="Genomic_DNA"/>
</dbReference>
<reference evidence="2 3" key="1">
    <citation type="submission" date="2020-11" db="EMBL/GenBank/DDBJ databases">
        <title>Fusibacter basophilias sp. nov.</title>
        <authorList>
            <person name="Qiu D."/>
        </authorList>
    </citation>
    <scope>NUCLEOTIDE SEQUENCE [LARGE SCALE GENOMIC DNA]</scope>
    <source>
        <strain evidence="2 3">Q10-2</strain>
    </source>
</reference>
<dbReference type="Proteomes" id="UP000614200">
    <property type="component" value="Unassembled WGS sequence"/>
</dbReference>
<comment type="caution">
    <text evidence="2">The sequence shown here is derived from an EMBL/GenBank/DDBJ whole genome shotgun (WGS) entry which is preliminary data.</text>
</comment>
<evidence type="ECO:0000259" key="1">
    <source>
        <dbReference type="Pfam" id="PF21778"/>
    </source>
</evidence>
<gene>
    <name evidence="2" type="ORF">ISU02_06790</name>
</gene>
<organism evidence="2 3">
    <name type="scientific">Fusibacter ferrireducens</name>
    <dbReference type="NCBI Taxonomy" id="2785058"/>
    <lineage>
        <taxon>Bacteria</taxon>
        <taxon>Bacillati</taxon>
        <taxon>Bacillota</taxon>
        <taxon>Clostridia</taxon>
        <taxon>Eubacteriales</taxon>
        <taxon>Eubacteriales Family XII. Incertae Sedis</taxon>
        <taxon>Fusibacter</taxon>
    </lineage>
</organism>
<keyword evidence="3" id="KW-1185">Reference proteome</keyword>
<accession>A0ABR9ZQU3</accession>
<dbReference type="InterPro" id="IPR049238">
    <property type="entry name" value="DUF6873"/>
</dbReference>
<dbReference type="Pfam" id="PF21778">
    <property type="entry name" value="DUF6873"/>
    <property type="match status" value="1"/>
</dbReference>
<protein>
    <recommendedName>
        <fullName evidence="1">DUF6873 domain-containing protein</fullName>
    </recommendedName>
</protein>
<sequence length="235" mass="26426">MIVIIAPKILHSKIAPYFHEQTFFTEMPEIEAVLCPLRSHTDMGIHMTPKGIVIEPSIFNAMRDQLIDIGFSESQIYKGETELELKYPFDIAYNCMAIGNHFFYHVKADPGIISIYDAIGYEMNSVKQGYTKCATLVVGENAVITEDHNLYSKFKAVHIETLLISKGEILLDGFEYGFIGGTGGLYKNKLFLNGSLSHHSCKTEILNFIKAQGTEIIELHQGQLKDCGSIFIFDF</sequence>
<dbReference type="RefSeq" id="WP_194701054.1">
    <property type="nucleotide sequence ID" value="NZ_JADKNH010000003.1"/>
</dbReference>
<evidence type="ECO:0000313" key="2">
    <source>
        <dbReference type="EMBL" id="MBF4692818.1"/>
    </source>
</evidence>